<name>A0A0C9RMA0_9HYME</name>
<gene>
    <name evidence="1" type="primary">cyoA</name>
    <name evidence="1" type="ORF">g.47029</name>
</gene>
<accession>A0A0C9RMA0</accession>
<proteinExistence type="predicted"/>
<sequence>KKWGLNGGMSVAGRNGDFAHDSLHYQSPFHPDTLIQHSTIQFNPCTHPIIDRHFTLTHSFHPQLFIDFHALILLSTPISPCNTHPTLKPQSTLINSVDLQPLSFSHVFIPPSSPHFVPSTHPTINPRCFHD</sequence>
<evidence type="ECO:0000313" key="1">
    <source>
        <dbReference type="EMBL" id="JAG84284.1"/>
    </source>
</evidence>
<protein>
    <submittedName>
        <fullName evidence="1">CyoA protein</fullName>
    </submittedName>
</protein>
<organism evidence="1">
    <name type="scientific">Fopius arisanus</name>
    <dbReference type="NCBI Taxonomy" id="64838"/>
    <lineage>
        <taxon>Eukaryota</taxon>
        <taxon>Metazoa</taxon>
        <taxon>Ecdysozoa</taxon>
        <taxon>Arthropoda</taxon>
        <taxon>Hexapoda</taxon>
        <taxon>Insecta</taxon>
        <taxon>Pterygota</taxon>
        <taxon>Neoptera</taxon>
        <taxon>Endopterygota</taxon>
        <taxon>Hymenoptera</taxon>
        <taxon>Apocrita</taxon>
        <taxon>Ichneumonoidea</taxon>
        <taxon>Braconidae</taxon>
        <taxon>Opiinae</taxon>
        <taxon>Fopius</taxon>
    </lineage>
</organism>
<feature type="non-terminal residue" evidence="1">
    <location>
        <position position="1"/>
    </location>
</feature>
<reference evidence="1" key="1">
    <citation type="submission" date="2015-01" db="EMBL/GenBank/DDBJ databases">
        <title>Transcriptome Assembly of Fopius arisanus.</title>
        <authorList>
            <person name="Geib S."/>
        </authorList>
    </citation>
    <scope>NUCLEOTIDE SEQUENCE</scope>
</reference>
<dbReference type="EMBL" id="GBYB01014517">
    <property type="protein sequence ID" value="JAG84284.1"/>
    <property type="molecule type" value="Transcribed_RNA"/>
</dbReference>
<dbReference type="AlphaFoldDB" id="A0A0C9RMA0"/>